<feature type="transmembrane region" description="Helical" evidence="9">
    <location>
        <begin position="1495"/>
        <end position="1514"/>
    </location>
</feature>
<dbReference type="InterPro" id="IPR002172">
    <property type="entry name" value="LDrepeatLR_classA_rpt"/>
</dbReference>
<feature type="chain" id="PRO_5033006987" evidence="10">
    <location>
        <begin position="19"/>
        <end position="1575"/>
    </location>
</feature>
<reference evidence="13" key="1">
    <citation type="submission" date="2021-02" db="EMBL/GenBank/DDBJ databases">
        <authorList>
            <person name="Nowell W R."/>
        </authorList>
    </citation>
    <scope>NUCLEOTIDE SEQUENCE</scope>
</reference>
<dbReference type="SMART" id="SM00181">
    <property type="entry name" value="EGF"/>
    <property type="match status" value="3"/>
</dbReference>
<comment type="caution">
    <text evidence="7">Lacks conserved residue(s) required for the propagation of feature annotation.</text>
</comment>
<dbReference type="Proteomes" id="UP000663852">
    <property type="component" value="Unassembled WGS sequence"/>
</dbReference>
<evidence type="ECO:0000256" key="1">
    <source>
        <dbReference type="ARBA" id="ARBA00004167"/>
    </source>
</evidence>
<evidence type="ECO:0000313" key="13">
    <source>
        <dbReference type="EMBL" id="CAF1446210.1"/>
    </source>
</evidence>
<dbReference type="CDD" id="cd00054">
    <property type="entry name" value="EGF_CA"/>
    <property type="match status" value="1"/>
</dbReference>
<dbReference type="InterPro" id="IPR050685">
    <property type="entry name" value="LDLR"/>
</dbReference>
<feature type="disulfide bond" evidence="7">
    <location>
        <begin position="932"/>
        <end position="942"/>
    </location>
</feature>
<keyword evidence="7" id="KW-0245">EGF-like domain</keyword>
<feature type="disulfide bond" evidence="7">
    <location>
        <begin position="1230"/>
        <end position="1239"/>
    </location>
</feature>
<name>A0A815PAB7_ADIRI</name>
<evidence type="ECO:0000256" key="3">
    <source>
        <dbReference type="ARBA" id="ARBA00022737"/>
    </source>
</evidence>
<evidence type="ECO:0000256" key="6">
    <source>
        <dbReference type="ARBA" id="ARBA00023157"/>
    </source>
</evidence>
<dbReference type="Gene3D" id="2.10.25.10">
    <property type="entry name" value="Laminin"/>
    <property type="match status" value="1"/>
</dbReference>
<dbReference type="PROSITE" id="PS01186">
    <property type="entry name" value="EGF_2"/>
    <property type="match status" value="1"/>
</dbReference>
<dbReference type="PROSITE" id="PS00022">
    <property type="entry name" value="EGF_1"/>
    <property type="match status" value="3"/>
</dbReference>
<dbReference type="PRINTS" id="PR00261">
    <property type="entry name" value="LDLRECEPTOR"/>
</dbReference>
<feature type="domain" description="EGF-like" evidence="11">
    <location>
        <begin position="928"/>
        <end position="966"/>
    </location>
</feature>
<dbReference type="Gene3D" id="4.10.400.10">
    <property type="entry name" value="Low-density Lipoprotein Receptor"/>
    <property type="match status" value="1"/>
</dbReference>
<feature type="disulfide bond" evidence="7">
    <location>
        <begin position="1032"/>
        <end position="1041"/>
    </location>
</feature>
<feature type="transmembrane region" description="Helical" evidence="9">
    <location>
        <begin position="1275"/>
        <end position="1297"/>
    </location>
</feature>
<feature type="signal peptide" evidence="10">
    <location>
        <begin position="1"/>
        <end position="18"/>
    </location>
</feature>
<feature type="disulfide bond" evidence="7">
    <location>
        <begin position="956"/>
        <end position="965"/>
    </location>
</feature>
<dbReference type="PANTHER" id="PTHR24270">
    <property type="entry name" value="LOW-DENSITY LIPOPROTEIN RECEPTOR-RELATED"/>
    <property type="match status" value="1"/>
</dbReference>
<dbReference type="PROSITE" id="PS50262">
    <property type="entry name" value="G_PROTEIN_RECEP_F1_2"/>
    <property type="match status" value="1"/>
</dbReference>
<evidence type="ECO:0000256" key="5">
    <source>
        <dbReference type="ARBA" id="ARBA00023136"/>
    </source>
</evidence>
<keyword evidence="3" id="KW-0677">Repeat</keyword>
<comment type="subcellular location">
    <subcellularLocation>
        <location evidence="1">Membrane</location>
        <topology evidence="1">Single-pass membrane protein</topology>
    </subcellularLocation>
</comment>
<dbReference type="GO" id="GO:0016192">
    <property type="term" value="P:vesicle-mediated transport"/>
    <property type="evidence" value="ECO:0007669"/>
    <property type="project" value="UniProtKB-ARBA"/>
</dbReference>
<dbReference type="OrthoDB" id="283575at2759"/>
<keyword evidence="4 9" id="KW-1133">Transmembrane helix</keyword>
<gene>
    <name evidence="13" type="ORF">EDS130_LOCUS39224</name>
</gene>
<feature type="transmembrane region" description="Helical" evidence="9">
    <location>
        <begin position="1392"/>
        <end position="1410"/>
    </location>
</feature>
<evidence type="ECO:0000256" key="4">
    <source>
        <dbReference type="ARBA" id="ARBA00022989"/>
    </source>
</evidence>
<keyword evidence="6 7" id="KW-1015">Disulfide bond</keyword>
<feature type="transmembrane region" description="Helical" evidence="9">
    <location>
        <begin position="1526"/>
        <end position="1548"/>
    </location>
</feature>
<keyword evidence="10" id="KW-0732">Signal</keyword>
<evidence type="ECO:0000256" key="9">
    <source>
        <dbReference type="SAM" id="Phobius"/>
    </source>
</evidence>
<keyword evidence="2 9" id="KW-0812">Transmembrane</keyword>
<evidence type="ECO:0000313" key="14">
    <source>
        <dbReference type="Proteomes" id="UP000663852"/>
    </source>
</evidence>
<dbReference type="CDD" id="cd00112">
    <property type="entry name" value="LDLa"/>
    <property type="match status" value="1"/>
</dbReference>
<dbReference type="InterPro" id="IPR017452">
    <property type="entry name" value="GPCR_Rhodpsn_7TM"/>
</dbReference>
<evidence type="ECO:0000256" key="7">
    <source>
        <dbReference type="PROSITE-ProRule" id="PRU00076"/>
    </source>
</evidence>
<protein>
    <submittedName>
        <fullName evidence="13">Uncharacterized protein</fullName>
    </submittedName>
</protein>
<evidence type="ECO:0000256" key="2">
    <source>
        <dbReference type="ARBA" id="ARBA00022692"/>
    </source>
</evidence>
<proteinExistence type="predicted"/>
<evidence type="ECO:0000259" key="11">
    <source>
        <dbReference type="PROSITE" id="PS50026"/>
    </source>
</evidence>
<organism evidence="13 14">
    <name type="scientific">Adineta ricciae</name>
    <name type="common">Rotifer</name>
    <dbReference type="NCBI Taxonomy" id="249248"/>
    <lineage>
        <taxon>Eukaryota</taxon>
        <taxon>Metazoa</taxon>
        <taxon>Spiralia</taxon>
        <taxon>Gnathifera</taxon>
        <taxon>Rotifera</taxon>
        <taxon>Eurotatoria</taxon>
        <taxon>Bdelloidea</taxon>
        <taxon>Adinetida</taxon>
        <taxon>Adinetidae</taxon>
        <taxon>Adineta</taxon>
    </lineage>
</organism>
<feature type="transmembrane region" description="Helical" evidence="9">
    <location>
        <begin position="1344"/>
        <end position="1372"/>
    </location>
</feature>
<keyword evidence="5 9" id="KW-0472">Membrane</keyword>
<dbReference type="SUPFAM" id="SSF57424">
    <property type="entry name" value="LDL receptor-like module"/>
    <property type="match status" value="1"/>
</dbReference>
<dbReference type="GO" id="GO:0005886">
    <property type="term" value="C:plasma membrane"/>
    <property type="evidence" value="ECO:0007669"/>
    <property type="project" value="TreeGrafter"/>
</dbReference>
<dbReference type="PANTHER" id="PTHR24270:SF62">
    <property type="entry name" value="LOW-DENSITY LIPOPROTEIN RECEPTOR-RELATED PROTEIN 2"/>
    <property type="match status" value="1"/>
</dbReference>
<feature type="disulfide bond" evidence="8">
    <location>
        <begin position="195"/>
        <end position="210"/>
    </location>
</feature>
<evidence type="ECO:0000256" key="10">
    <source>
        <dbReference type="SAM" id="SignalP"/>
    </source>
</evidence>
<feature type="domain" description="EGF-like" evidence="11">
    <location>
        <begin position="999"/>
        <end position="1042"/>
    </location>
</feature>
<accession>A0A815PAB7</accession>
<sequence>MIIVQILFILIWCSLVNTHYVLYYSNEHKLSYPAFDCLYVHYDISSTVIDWLRDRPSSQLDAYCRRPENYEKENTISYETYENIENIISFYDLKEQGVTSKQLLAWFAPIDIVEKYEKNDITSNFFYNCSSPWFGSFCQYKFPRDPSLSFTKIVQHTLMEQSSTDKNETIGTCYRFVNGCNSELWPMCLDWRQICNGLIDCDNGEDEQWCDQLEITKCNKNEYRCHYGGQCIPLEFNRDSHLNIDCLDGSDEDDWMSLPPRMNDFCGSEFTFDCQEHIGRYTETIPCGDGQYLNGVIIPNKRSYCYNKKDKLLGQTILTSMNHIVNKNCRRAFYCILRLRQTFDINVFQSTVNVQSNENTQDCESLSKHCSSEWLVIPARPIFLDFFQFVYLTNRSMDLFQNNIAPDFVCFNPKKCSILAMTVVPIEIIKKLMCCHVSNLTKMMVIEDFYAAARIFSYARQQCLTMGNEKSCKNSSYFYCNQSMKCISKYRVQDGKVDCFYREDELFNTCQWNDSNRFQCSSDSSKCLSFVAVNNFNDDCPSGEDEAWPKIQDVTIETPFHKICDFLQTVSLSEKNNETDETNCDLWPCANPYTRCNNNYDCLDISDEFNCPDSVCPFNQYECFDKSTGSVYCLSRNNLYDKYLDPCQRQMESLTRKVYFYDGTLNISDNYFSWKNVPCLTVDKLCPMGYDFEVALYKEDVCPIYTNPYISIYFRGYVINFQNNKQLCYMRKEASSKKVMFVIAQRLGNYPPLSSTSSSVRNILDVNEKQQNILTINNKDILYCHRGILVLHGRNATKKCFCPSTHFGDRCQWQNQRISLTLQFSWLTFESLNIAFQIIILLIDGDGHIAPYYERLTYGPSYDCFKKYNIYLLYPQRPKSLSKNYSIHINVYRKSDLLYWGSWYLSIPFAFLPVNRISTKLLIPEVPNNSPCPLYCGKHGKCMRYINKHSLFFCHCDKGYSGMYCNISHKCNCANDSICLASSICVCPLYKFGVHCYINHPISQLTINSSHHNRLCIPNDDRIDLTTYNCLCTSDYSGKHCENRNNRISIHLNEIFSFTISRIFLHFVIMHDSEHHMRITIIKKVPFDHQNLTFYAPQPFNVLILQIPNSQRYYLTVLREQHSHSEDIYTEIQSNYYCRHIKELFNSTFVQYQYLRRVKYYPLLCRQNSQLKCFYDDDNLMCICDLDRFSNCFRFNNTNIDSCSDHNLCQNGGQCFENNDRCPTRLTCICPDCFYGVKCQLSTSSFMFSLDPILGYHIQPNVAINRQPSIIRITIATSIVFFIGGLVNGCLSILIFVRKKPRQVGTGNYLLSSSIAAIFMFFILTYKFWQLMFDQIFTIDNRRFLTLNCIILDVILKILLATTEWLNACVAIERAISVKQSTNFNKNKSKQMSKRVITVVIILIIITHIHDPIYRELIDDLDIDQKRIWCLVQYNYFVNIYNIFITLFHFLAPFSINLISSIWLIITLARTRANLKRSKKYQEHIKQLLEQHRHLLIAPCSLILLSSPRLIISFVSGCMRSERQPWIHLIGYYISFIPSMSTFIVFVLPSENYKNEFHGAIQDIIKRFPRFLRQN</sequence>
<feature type="domain" description="G-protein coupled receptors family 1 profile" evidence="12">
    <location>
        <begin position="1288"/>
        <end position="1546"/>
    </location>
</feature>
<evidence type="ECO:0000256" key="8">
    <source>
        <dbReference type="PROSITE-ProRule" id="PRU00124"/>
    </source>
</evidence>
<dbReference type="SMART" id="SM00192">
    <property type="entry name" value="LDLa"/>
    <property type="match status" value="5"/>
</dbReference>
<feature type="transmembrane region" description="Helical" evidence="9">
    <location>
        <begin position="1443"/>
        <end position="1469"/>
    </location>
</feature>
<dbReference type="InterPro" id="IPR036055">
    <property type="entry name" value="LDL_receptor-like_sf"/>
</dbReference>
<feature type="transmembrane region" description="Helical" evidence="9">
    <location>
        <begin position="1309"/>
        <end position="1329"/>
    </location>
</feature>
<comment type="caution">
    <text evidence="13">The sequence shown here is derived from an EMBL/GenBank/DDBJ whole genome shotgun (WGS) entry which is preliminary data.</text>
</comment>
<dbReference type="PROSITE" id="PS50068">
    <property type="entry name" value="LDLRA_2"/>
    <property type="match status" value="3"/>
</dbReference>
<evidence type="ECO:0000259" key="12">
    <source>
        <dbReference type="PROSITE" id="PS50262"/>
    </source>
</evidence>
<dbReference type="Gene3D" id="1.20.1070.10">
    <property type="entry name" value="Rhodopsin 7-helix transmembrane proteins"/>
    <property type="match status" value="1"/>
</dbReference>
<dbReference type="EMBL" id="CAJNOJ010000431">
    <property type="protein sequence ID" value="CAF1446210.1"/>
    <property type="molecule type" value="Genomic_DNA"/>
</dbReference>
<dbReference type="InterPro" id="IPR000742">
    <property type="entry name" value="EGF"/>
</dbReference>
<feature type="domain" description="EGF-like" evidence="11">
    <location>
        <begin position="1199"/>
        <end position="1240"/>
    </location>
</feature>
<dbReference type="PROSITE" id="PS50026">
    <property type="entry name" value="EGF_3"/>
    <property type="match status" value="3"/>
</dbReference>
<dbReference type="SUPFAM" id="SSF81321">
    <property type="entry name" value="Family A G protein-coupled receptor-like"/>
    <property type="match status" value="1"/>
</dbReference>